<reference evidence="1 2" key="1">
    <citation type="submission" date="2017-05" db="EMBL/GenBank/DDBJ databases">
        <authorList>
            <person name="Song R."/>
            <person name="Chenine A.L."/>
            <person name="Ruprecht R.M."/>
        </authorList>
    </citation>
    <scope>NUCLEOTIDE SEQUENCE [LARGE SCALE GENOMIC DNA]</scope>
</reference>
<sequence length="242" mass="27634">MQVSQQEMKTGYAVRPLFDMNRPTNTDEFLNTCKELRAYMADYTNTSNVPSGAKGGWYAVVTKQTGKVWLAHTKNLQSTLTRFRTSGVMPKELKGLVSEGLALFLTTKDIDVDQLRFALEETNSLLHRGTRTNNGSGKLYVVTHTSGHYYLTKARTETQGEHNILTRFISRVLDLKQSFSHQTNHKLQQFVSDHAGDLLRETGFEVREVADFKNSDEAVELMNQYYIDQTNLICLNHVFDKR</sequence>
<name>A0A1Y0SZ53_9CAUD</name>
<keyword evidence="2" id="KW-1185">Reference proteome</keyword>
<evidence type="ECO:0000313" key="2">
    <source>
        <dbReference type="Proteomes" id="UP000225448"/>
    </source>
</evidence>
<dbReference type="EMBL" id="MF042360">
    <property type="protein sequence ID" value="ARV77053.1"/>
    <property type="molecule type" value="Genomic_DNA"/>
</dbReference>
<gene>
    <name evidence="1" type="ORF">PHABIO_422</name>
</gene>
<organism evidence="1 2">
    <name type="scientific">Pseudomonas phage Phabio</name>
    <dbReference type="NCBI Taxonomy" id="2006668"/>
    <lineage>
        <taxon>Viruses</taxon>
        <taxon>Duplodnaviria</taxon>
        <taxon>Heunggongvirae</taxon>
        <taxon>Uroviricota</taxon>
        <taxon>Caudoviricetes</taxon>
        <taxon>Chimalliviridae</taxon>
        <taxon>Phabiovirus</taxon>
        <taxon>Phabiovirus phabio</taxon>
    </lineage>
</organism>
<accession>A0A1Y0SZ53</accession>
<evidence type="ECO:0000313" key="1">
    <source>
        <dbReference type="EMBL" id="ARV77053.1"/>
    </source>
</evidence>
<dbReference type="Proteomes" id="UP000225448">
    <property type="component" value="Segment"/>
</dbReference>
<protein>
    <submittedName>
        <fullName evidence="1">Uncharacterized protein</fullName>
    </submittedName>
</protein>
<proteinExistence type="predicted"/>